<accession>A0A1A9ZCL1</accession>
<reference evidence="2" key="1">
    <citation type="submission" date="2014-03" db="EMBL/GenBank/DDBJ databases">
        <authorList>
            <person name="Aksoy S."/>
            <person name="Warren W."/>
            <person name="Wilson R.K."/>
        </authorList>
    </citation>
    <scope>NUCLEOTIDE SEQUENCE [LARGE SCALE GENOMIC DNA]</scope>
    <source>
        <strain evidence="2">IAEA</strain>
    </source>
</reference>
<organism evidence="1 2">
    <name type="scientific">Glossina pallidipes</name>
    <name type="common">Tsetse fly</name>
    <dbReference type="NCBI Taxonomy" id="7398"/>
    <lineage>
        <taxon>Eukaryota</taxon>
        <taxon>Metazoa</taxon>
        <taxon>Ecdysozoa</taxon>
        <taxon>Arthropoda</taxon>
        <taxon>Hexapoda</taxon>
        <taxon>Insecta</taxon>
        <taxon>Pterygota</taxon>
        <taxon>Neoptera</taxon>
        <taxon>Endopterygota</taxon>
        <taxon>Diptera</taxon>
        <taxon>Brachycera</taxon>
        <taxon>Muscomorpha</taxon>
        <taxon>Hippoboscoidea</taxon>
        <taxon>Glossinidae</taxon>
        <taxon>Glossina</taxon>
    </lineage>
</organism>
<dbReference type="InterPro" id="IPR006611">
    <property type="entry name" value="DUF1431_DROsp"/>
</dbReference>
<name>A0A1A9ZCL1_GLOPL</name>
<dbReference type="EnsemblMetazoa" id="GPAI010585-RA">
    <property type="protein sequence ID" value="GPAI010585-PA"/>
    <property type="gene ID" value="GPAI010585"/>
</dbReference>
<protein>
    <submittedName>
        <fullName evidence="1">Uncharacterized protein</fullName>
    </submittedName>
</protein>
<dbReference type="SMART" id="SM00689">
    <property type="entry name" value="DM6"/>
    <property type="match status" value="1"/>
</dbReference>
<keyword evidence="2" id="KW-1185">Reference proteome</keyword>
<dbReference type="Proteomes" id="UP000092445">
    <property type="component" value="Unassembled WGS sequence"/>
</dbReference>
<dbReference type="PANTHER" id="PTHR20977:SF0">
    <property type="entry name" value="AT13385P-RELATED"/>
    <property type="match status" value="1"/>
</dbReference>
<evidence type="ECO:0000313" key="1">
    <source>
        <dbReference type="EnsemblMetazoa" id="GPAI010585-PA"/>
    </source>
</evidence>
<reference evidence="1" key="2">
    <citation type="submission" date="2020-05" db="UniProtKB">
        <authorList>
            <consortium name="EnsemblMetazoa"/>
        </authorList>
    </citation>
    <scope>IDENTIFICATION</scope>
    <source>
        <strain evidence="1">IAEA</strain>
    </source>
</reference>
<dbReference type="VEuPathDB" id="VectorBase:GPAI010585"/>
<sequence length="276" mass="31915">MFTKYANYVRLRLPVAANAFLKETVRYVSGREWFKPSGCAKVIEPKCDPNYPEVCAESTMKKGTNERYIRPTKCHRSTPKQTGMWKHPDCCASTCSGLPLRMDEICYKSSDKSRNYPQTWISCPPLNTVEIKMRSDDYPTKAVPRRKKEELPRKKGMGKQICLLACKMSNKYKWLMPCKGLYPAHPKQKELCCFRAYKHGCDPPRNPPKCHKYHSLSECKKEPAPYPSFSECQQICKVGAGSKQCFNADPRTPSMCEIWDEFRKRLFLAPPYKTPR</sequence>
<proteinExistence type="predicted"/>
<evidence type="ECO:0000313" key="2">
    <source>
        <dbReference type="Proteomes" id="UP000092445"/>
    </source>
</evidence>
<dbReference type="Pfam" id="PF07248">
    <property type="entry name" value="DUF1431"/>
    <property type="match status" value="1"/>
</dbReference>
<dbReference type="AlphaFoldDB" id="A0A1A9ZCL1"/>
<dbReference type="PANTHER" id="PTHR20977">
    <property type="entry name" value="AT13385P-RELATED"/>
    <property type="match status" value="1"/>
</dbReference>